<dbReference type="PROSITE" id="PS50878">
    <property type="entry name" value="RT_POL"/>
    <property type="match status" value="1"/>
</dbReference>
<dbReference type="InterPro" id="IPR036691">
    <property type="entry name" value="Endo/exonu/phosph_ase_sf"/>
</dbReference>
<dbReference type="InterPro" id="IPR002156">
    <property type="entry name" value="RNaseH_domain"/>
</dbReference>
<dbReference type="InterPro" id="IPR043502">
    <property type="entry name" value="DNA/RNA_pol_sf"/>
</dbReference>
<proteinExistence type="predicted"/>
<keyword evidence="7" id="KW-1185">Reference proteome</keyword>
<evidence type="ECO:0000313" key="7">
    <source>
        <dbReference type="Proteomes" id="UP001163105"/>
    </source>
</evidence>
<keyword evidence="2" id="KW-0496">Mitochondrion</keyword>
<protein>
    <submittedName>
        <fullName evidence="6">Zinc knuckle</fullName>
    </submittedName>
</protein>
<feature type="domain" description="Reverse transcriptase" evidence="4">
    <location>
        <begin position="986"/>
        <end position="1263"/>
    </location>
</feature>
<feature type="region of interest" description="Disordered" evidence="3">
    <location>
        <begin position="1586"/>
        <end position="1609"/>
    </location>
</feature>
<dbReference type="EMBL" id="JAQHRD010000017">
    <property type="protein sequence ID" value="KAJ6436716.1"/>
    <property type="molecule type" value="Genomic_DNA"/>
</dbReference>
<dbReference type="InterPro" id="IPR036397">
    <property type="entry name" value="RNaseH_sf"/>
</dbReference>
<evidence type="ECO:0000256" key="1">
    <source>
        <dbReference type="ARBA" id="ARBA00004173"/>
    </source>
</evidence>
<dbReference type="CDD" id="cd01650">
    <property type="entry name" value="RT_nLTR_like"/>
    <property type="match status" value="1"/>
</dbReference>
<evidence type="ECO:0000256" key="3">
    <source>
        <dbReference type="SAM" id="MobiDB-lite"/>
    </source>
</evidence>
<organism evidence="6 7">
    <name type="scientific">Purpureocillium lavendulum</name>
    <dbReference type="NCBI Taxonomy" id="1247861"/>
    <lineage>
        <taxon>Eukaryota</taxon>
        <taxon>Fungi</taxon>
        <taxon>Dikarya</taxon>
        <taxon>Ascomycota</taxon>
        <taxon>Pezizomycotina</taxon>
        <taxon>Sordariomycetes</taxon>
        <taxon>Hypocreomycetidae</taxon>
        <taxon>Hypocreales</taxon>
        <taxon>Ophiocordycipitaceae</taxon>
        <taxon>Purpureocillium</taxon>
    </lineage>
</organism>
<dbReference type="Pfam" id="PF00075">
    <property type="entry name" value="RNase_H"/>
    <property type="match status" value="1"/>
</dbReference>
<evidence type="ECO:0000256" key="2">
    <source>
        <dbReference type="ARBA" id="ARBA00023128"/>
    </source>
</evidence>
<comment type="subcellular location">
    <subcellularLocation>
        <location evidence="1">Mitochondrion</location>
    </subcellularLocation>
</comment>
<feature type="domain" description="RNase H type-1" evidence="5">
    <location>
        <begin position="1461"/>
        <end position="1599"/>
    </location>
</feature>
<dbReference type="PANTHER" id="PTHR33481">
    <property type="entry name" value="REVERSE TRANSCRIPTASE"/>
    <property type="match status" value="1"/>
</dbReference>
<feature type="region of interest" description="Disordered" evidence="3">
    <location>
        <begin position="418"/>
        <end position="487"/>
    </location>
</feature>
<feature type="compositionally biased region" description="Basic and acidic residues" evidence="3">
    <location>
        <begin position="1589"/>
        <end position="1604"/>
    </location>
</feature>
<accession>A0AB34FDI2</accession>
<gene>
    <name evidence="6" type="ORF">O9K51_10680</name>
</gene>
<dbReference type="InterPro" id="IPR012337">
    <property type="entry name" value="RNaseH-like_sf"/>
</dbReference>
<dbReference type="CDD" id="cd09276">
    <property type="entry name" value="Rnase_HI_RT_non_LTR"/>
    <property type="match status" value="1"/>
</dbReference>
<dbReference type="PANTHER" id="PTHR33481:SF1">
    <property type="entry name" value="ENDONUCLEASE_EXONUCLEASE_PHOSPHATASE DOMAIN-CONTAINING PROTEIN-RELATED"/>
    <property type="match status" value="1"/>
</dbReference>
<dbReference type="Gene3D" id="3.30.420.10">
    <property type="entry name" value="Ribonuclease H-like superfamily/Ribonuclease H"/>
    <property type="match status" value="1"/>
</dbReference>
<comment type="caution">
    <text evidence="6">The sequence shown here is derived from an EMBL/GenBank/DDBJ whole genome shotgun (WGS) entry which is preliminary data.</text>
</comment>
<dbReference type="GO" id="GO:0003676">
    <property type="term" value="F:nucleic acid binding"/>
    <property type="evidence" value="ECO:0007669"/>
    <property type="project" value="InterPro"/>
</dbReference>
<sequence>MATPWPEDQTWPTDYREHAAKLSTYLQKAMSSIESPTGPPIEPQKVKHAFFGALTLIIKVQGLPNLAHIHEAVRNAQHETKTAAQNTIKAISDIRDELQNANKISQQTITTIQDNGNVALATGATAKEAVEIGKATYKMVKDMKPSATPSQNNMAQTYASIVARGGLAASMHNPVNHRASPVQAQREIIVNIRDPVTITNIRAMSPRSLKAHVDRAIEQSNNEHINKIKVVSSNQLKSGDLSIKTATSAETEALRQFAEDWDHRIGNGATVRIVTYGVLAHGIRTSSMDVDHFDEVKDGILQDNKPFIPNAEIKYIGWLTRSSPSKSASSVIVEFARAEDANRIIDEGLIWQGEVFQATIACGYCAQDHSTRECPAKNDDKAPRKCAACRGEHEAWSGQCPTRKEEMAKVKAAYKARPKYHPETPLPLMSVVDGNQTRTREPVRPGRPTLESRQSQGARPGRSRSPTKKIQKRQVPTSSQPYDKNADISIHVANDSTDAENARPKRAYNVRKSKDTVMATLLRDPRIQEYDIIAIQEPWRNPFSDTTHHPAKDLFHLCYPPMEEGESARVCFFISKQLDHSQWHFKETGRDLCTLILETKAEGDSKIAIHNVYNPHRGQENRRSTLPQLRSEMQNLRQMEQIVIGDFNLHHEHWGGSRVHQSDDEADELLEIMDEFSMTSHLPEGTITFEEANRRSTIDLSLTTIGLVDRLIRCEIDESINHDSDHLPIVTSLDLTVIQLQPKIRLKWKAIDEAAFTKTLKQELPSLRRPRTKTALDAYVTEITTVLNAAIEAGVPHCRMTPRSRPGWNEECSAVLAETKRLRRIYSRDHTEESWEAYRLSRSIKKKVIGRTLRQSHRERVEQAAESPESLWRIAKWARNRHGQTSAITPALQDPATAATAITPGEKAELFRKVFFPKPPDANLDDIDTAVYADQISLPPIAEQEVEDAIRNAAPLKAPGPDGIVNRALQIASPWIRPHLTRIFNQSLSLGYCPRHFRCSTTIVIRKPGKDNYTAPKSYRPIALLNTIGKIMDAIVATRLSYIAETYQLLPATHMGGRKLRSTEHALHYIIDRIYDAWNTGDGMVASLLLLDVSGAFDNISHRRLLHNLRKRRVDEKTVRWIASFLGERQTELSIDGFQSEPYKLTTGEPQGSPLSPILYLFYNADLLDRCNQDENTAATGFIDDVAILAWAKTTEETCTLLQAALREAEDWASSHASVFAPDKFQLTHFTRAKSRIDTSAPLQTRWGVIKPKPTCKYLGVTMDSKLRWRQHIDEMERKVSKTIAALSCLGNSAWGVRTKEMRTIYRGVAMPQMMYACSAWSNAGWPGNGYTQKTLRKVQSLQGRAARVMSGAYKATSLPALDVEMHLLPIEQQIWKHNIEALDRIGAPSVRPTRQAQRRRTKTSPREAIQKTIHDREMNSWTQEKIDPFVAPPWWQGPQTYIDETAEEARKKHLDLLRQEKAALHIYTDGSGIQGQIGAAAVCSAIQQTRSSYMGTEDVSTVYAGELQGISLALDIAQHDRAEGYRRSKVVIYTDNQAAIRSTAKPKGKSGAYLLKKIVAQTTTLQEQNVPIVIRWIPAHTGVQGNEDADKAAKEATGWRERGAPGPRAEMPAELYSLRSTRKTWTHKEAHKAWAAGWAAEKRGRTSYRCTPKPTKKVLRLHDGLSKRQSALLVQLRTEKIGLKDFLFNQRVPDTTDANCPCQEGRQTVSHILLRCRTYRQLRRQELGHLSGRHDLRDILSERKGAAKAIKFMELTEILGQFRIESQTRQS</sequence>
<reference evidence="6" key="1">
    <citation type="submission" date="2023-01" db="EMBL/GenBank/DDBJ databases">
        <title>The growth and conidiation of Purpureocillium lavendulum are regulated by nitrogen source and histone H3K14 acetylation.</title>
        <authorList>
            <person name="Tang P."/>
            <person name="Han J."/>
            <person name="Zhang C."/>
            <person name="Tang P."/>
            <person name="Qi F."/>
            <person name="Zhang K."/>
            <person name="Liang L."/>
        </authorList>
    </citation>
    <scope>NUCLEOTIDE SEQUENCE</scope>
    <source>
        <strain evidence="6">YMF1.00683</strain>
    </source>
</reference>
<dbReference type="InterPro" id="IPR005135">
    <property type="entry name" value="Endo/exonuclease/phosphatase"/>
</dbReference>
<evidence type="ECO:0000259" key="5">
    <source>
        <dbReference type="PROSITE" id="PS50879"/>
    </source>
</evidence>
<dbReference type="InterPro" id="IPR000477">
    <property type="entry name" value="RT_dom"/>
</dbReference>
<dbReference type="SUPFAM" id="SSF53098">
    <property type="entry name" value="Ribonuclease H-like"/>
    <property type="match status" value="1"/>
</dbReference>
<feature type="compositionally biased region" description="Basic residues" evidence="3">
    <location>
        <begin position="461"/>
        <end position="472"/>
    </location>
</feature>
<dbReference type="Pfam" id="PF14529">
    <property type="entry name" value="Exo_endo_phos_2"/>
    <property type="match status" value="1"/>
</dbReference>
<evidence type="ECO:0000313" key="6">
    <source>
        <dbReference type="EMBL" id="KAJ6436716.1"/>
    </source>
</evidence>
<dbReference type="GO" id="GO:0005739">
    <property type="term" value="C:mitochondrion"/>
    <property type="evidence" value="ECO:0007669"/>
    <property type="project" value="UniProtKB-SubCell"/>
</dbReference>
<name>A0AB34FDI2_9HYPO</name>
<dbReference type="GO" id="GO:0004523">
    <property type="term" value="F:RNA-DNA hybrid ribonuclease activity"/>
    <property type="evidence" value="ECO:0007669"/>
    <property type="project" value="InterPro"/>
</dbReference>
<dbReference type="PROSITE" id="PS50879">
    <property type="entry name" value="RNASE_H_1"/>
    <property type="match status" value="1"/>
</dbReference>
<dbReference type="Gene3D" id="3.60.10.10">
    <property type="entry name" value="Endonuclease/exonuclease/phosphatase"/>
    <property type="match status" value="1"/>
</dbReference>
<dbReference type="SUPFAM" id="SSF56219">
    <property type="entry name" value="DNase I-like"/>
    <property type="match status" value="1"/>
</dbReference>
<dbReference type="SUPFAM" id="SSF56672">
    <property type="entry name" value="DNA/RNA polymerases"/>
    <property type="match status" value="1"/>
</dbReference>
<dbReference type="Proteomes" id="UP001163105">
    <property type="component" value="Unassembled WGS sequence"/>
</dbReference>
<evidence type="ECO:0000259" key="4">
    <source>
        <dbReference type="PROSITE" id="PS50878"/>
    </source>
</evidence>
<dbReference type="Pfam" id="PF00078">
    <property type="entry name" value="RVT_1"/>
    <property type="match status" value="1"/>
</dbReference>